<dbReference type="PRINTS" id="PR00145">
    <property type="entry name" value="ARGSUCLYASE"/>
</dbReference>
<evidence type="ECO:0000256" key="6">
    <source>
        <dbReference type="ARBA" id="ARBA00022755"/>
    </source>
</evidence>
<dbReference type="InterPro" id="IPR022761">
    <property type="entry name" value="Fumarate_lyase_N"/>
</dbReference>
<evidence type="ECO:0000256" key="7">
    <source>
        <dbReference type="ARBA" id="ARBA00023239"/>
    </source>
</evidence>
<keyword evidence="6 12" id="KW-0658">Purine biosynthesis</keyword>
<feature type="domain" description="Adenylosuccinate lyase C-terminal" evidence="13">
    <location>
        <begin position="348"/>
        <end position="428"/>
    </location>
</feature>
<dbReference type="Pfam" id="PF10397">
    <property type="entry name" value="ADSL_C"/>
    <property type="match status" value="1"/>
</dbReference>
<dbReference type="CDD" id="cd01360">
    <property type="entry name" value="Adenylsuccinate_lyase_1"/>
    <property type="match status" value="1"/>
</dbReference>
<sequence length="436" mass="48496">MTTRYDTPEMAALWNEDAKFRSWLLVEKTVAAVQAEIGIIPKTAARAIQRASFKIKEIDEFERITNHDVIAFTRSVAKSAAAAGKYVHYGLTSYDVVDTALSLRCASALEILQTALGGLRIETARLALEHKHTPMMGRTHGVHAEPITFGLKCLSWFEETERNIGRLAAAASEMRHGKISGVVGAYTQLGPDVEARVLSRLNLKPEPVSTQVIPRDRHAAMLNTLALVATGMERIATEIRNLQRTEVGELGEPFAKGQRGSSAMPHKKNPIICERITSLARLIRAYAQVGLENICLWHERDLSNSANERVIIPESFTLTHYMIRKLTGVLSGLVVRPDRMLANLESSGQTFLSQGVMLELVRAGMDKDRAYKLVQELAFTCQTQGGSLPELCAANPEISKLLDRRARSRAFDLKRLLRNVDAVYRRVGLTRRSKTR</sequence>
<dbReference type="Gene3D" id="1.10.275.10">
    <property type="entry name" value="Fumarase/aspartase (N-terminal domain)"/>
    <property type="match status" value="1"/>
</dbReference>
<comment type="similarity">
    <text evidence="3 12">Belongs to the lyase 1 family. Adenylosuccinate lyase subfamily.</text>
</comment>
<dbReference type="GO" id="GO:0004018">
    <property type="term" value="F:N6-(1,2-dicarboxyethyl)AMP AMP-lyase (fumarate-forming) activity"/>
    <property type="evidence" value="ECO:0007669"/>
    <property type="project" value="UniProtKB-UniRule"/>
</dbReference>
<dbReference type="InterPro" id="IPR008948">
    <property type="entry name" value="L-Aspartase-like"/>
</dbReference>
<evidence type="ECO:0000256" key="4">
    <source>
        <dbReference type="ARBA" id="ARBA00012339"/>
    </source>
</evidence>
<comment type="caution">
    <text evidence="14">The sequence shown here is derived from an EMBL/GenBank/DDBJ whole genome shotgun (WGS) entry which is preliminary data.</text>
</comment>
<evidence type="ECO:0000256" key="5">
    <source>
        <dbReference type="ARBA" id="ARBA00017058"/>
    </source>
</evidence>
<dbReference type="InterPro" id="IPR004769">
    <property type="entry name" value="Pur_lyase"/>
</dbReference>
<evidence type="ECO:0000256" key="1">
    <source>
        <dbReference type="ARBA" id="ARBA00004706"/>
    </source>
</evidence>
<dbReference type="GO" id="GO:0044208">
    <property type="term" value="P:'de novo' AMP biosynthetic process"/>
    <property type="evidence" value="ECO:0007669"/>
    <property type="project" value="TreeGrafter"/>
</dbReference>
<evidence type="ECO:0000256" key="2">
    <source>
        <dbReference type="ARBA" id="ARBA00004734"/>
    </source>
</evidence>
<comment type="pathway">
    <text evidence="2 12">Purine metabolism; AMP biosynthesis via de novo pathway; AMP from IMP: step 2/2.</text>
</comment>
<evidence type="ECO:0000256" key="9">
    <source>
        <dbReference type="ARBA" id="ARBA00030717"/>
    </source>
</evidence>
<dbReference type="InterPro" id="IPR024083">
    <property type="entry name" value="Fumarase/histidase_N"/>
</dbReference>
<dbReference type="Gene3D" id="1.20.200.10">
    <property type="entry name" value="Fumarase/aspartase (Central domain)"/>
    <property type="match status" value="1"/>
</dbReference>
<evidence type="ECO:0000259" key="13">
    <source>
        <dbReference type="SMART" id="SM00998"/>
    </source>
</evidence>
<dbReference type="PROSITE" id="PS00163">
    <property type="entry name" value="FUMARATE_LYASES"/>
    <property type="match status" value="1"/>
</dbReference>
<evidence type="ECO:0000313" key="15">
    <source>
        <dbReference type="Proteomes" id="UP000779900"/>
    </source>
</evidence>
<dbReference type="PANTHER" id="PTHR43172:SF1">
    <property type="entry name" value="ADENYLOSUCCINATE LYASE"/>
    <property type="match status" value="1"/>
</dbReference>
<evidence type="ECO:0000256" key="10">
    <source>
        <dbReference type="ARBA" id="ARBA00049115"/>
    </source>
</evidence>
<evidence type="ECO:0000313" key="14">
    <source>
        <dbReference type="EMBL" id="MBM3332595.1"/>
    </source>
</evidence>
<protein>
    <recommendedName>
        <fullName evidence="5 11">Adenylosuccinate lyase</fullName>
        <shortName evidence="12">ASL</shortName>
        <ecNumber evidence="4 11">4.3.2.2</ecNumber>
    </recommendedName>
    <alternativeName>
        <fullName evidence="9 12">Adenylosuccinase</fullName>
    </alternativeName>
</protein>
<name>A0A938BSG4_UNCW3</name>
<evidence type="ECO:0000256" key="3">
    <source>
        <dbReference type="ARBA" id="ARBA00008273"/>
    </source>
</evidence>
<organism evidence="14 15">
    <name type="scientific">candidate division WOR-3 bacterium</name>
    <dbReference type="NCBI Taxonomy" id="2052148"/>
    <lineage>
        <taxon>Bacteria</taxon>
        <taxon>Bacteria division WOR-3</taxon>
    </lineage>
</organism>
<comment type="catalytic activity">
    <reaction evidence="10">
        <text>N(6)-(1,2-dicarboxyethyl)-AMP = fumarate + AMP</text>
        <dbReference type="Rhea" id="RHEA:16853"/>
        <dbReference type="ChEBI" id="CHEBI:29806"/>
        <dbReference type="ChEBI" id="CHEBI:57567"/>
        <dbReference type="ChEBI" id="CHEBI:456215"/>
        <dbReference type="EC" id="4.3.2.2"/>
    </reaction>
    <physiologicalReaction direction="left-to-right" evidence="10">
        <dbReference type="Rhea" id="RHEA:16854"/>
    </physiologicalReaction>
</comment>
<dbReference type="InterPro" id="IPR020557">
    <property type="entry name" value="Fumarate_lyase_CS"/>
</dbReference>
<dbReference type="InterPro" id="IPR019468">
    <property type="entry name" value="AdenyloSucc_lyase_C"/>
</dbReference>
<comment type="catalytic activity">
    <reaction evidence="8">
        <text>(2S)-2-[5-amino-1-(5-phospho-beta-D-ribosyl)imidazole-4-carboxamido]succinate = 5-amino-1-(5-phospho-beta-D-ribosyl)imidazole-4-carboxamide + fumarate</text>
        <dbReference type="Rhea" id="RHEA:23920"/>
        <dbReference type="ChEBI" id="CHEBI:29806"/>
        <dbReference type="ChEBI" id="CHEBI:58443"/>
        <dbReference type="ChEBI" id="CHEBI:58475"/>
        <dbReference type="EC" id="4.3.2.2"/>
    </reaction>
    <physiologicalReaction direction="left-to-right" evidence="8">
        <dbReference type="Rhea" id="RHEA:23921"/>
    </physiologicalReaction>
</comment>
<comment type="pathway">
    <text evidence="1 12">Purine metabolism; IMP biosynthesis via de novo pathway; 5-amino-1-(5-phospho-D-ribosyl)imidazole-4-carboxamide from 5-amino-1-(5-phospho-D-ribosyl)imidazole-4-carboxylate: step 2/2.</text>
</comment>
<dbReference type="EC" id="4.3.2.2" evidence="4 11"/>
<dbReference type="Proteomes" id="UP000779900">
    <property type="component" value="Unassembled WGS sequence"/>
</dbReference>
<accession>A0A938BSG4</accession>
<dbReference type="NCBIfam" id="TIGR00928">
    <property type="entry name" value="purB"/>
    <property type="match status" value="1"/>
</dbReference>
<evidence type="ECO:0000256" key="11">
    <source>
        <dbReference type="NCBIfam" id="TIGR00928"/>
    </source>
</evidence>
<dbReference type="FunFam" id="1.20.200.10:FF:000008">
    <property type="entry name" value="Adenylosuccinate lyase"/>
    <property type="match status" value="1"/>
</dbReference>
<dbReference type="GO" id="GO:0005829">
    <property type="term" value="C:cytosol"/>
    <property type="evidence" value="ECO:0007669"/>
    <property type="project" value="TreeGrafter"/>
</dbReference>
<dbReference type="InterPro" id="IPR000362">
    <property type="entry name" value="Fumarate_lyase_fam"/>
</dbReference>
<evidence type="ECO:0000256" key="8">
    <source>
        <dbReference type="ARBA" id="ARBA00024477"/>
    </source>
</evidence>
<dbReference type="EMBL" id="VGIR01000105">
    <property type="protein sequence ID" value="MBM3332595.1"/>
    <property type="molecule type" value="Genomic_DNA"/>
</dbReference>
<dbReference type="Pfam" id="PF00206">
    <property type="entry name" value="Lyase_1"/>
    <property type="match status" value="1"/>
</dbReference>
<reference evidence="14" key="1">
    <citation type="submission" date="2019-03" db="EMBL/GenBank/DDBJ databases">
        <title>Lake Tanganyika Metagenome-Assembled Genomes (MAGs).</title>
        <authorList>
            <person name="Tran P."/>
        </authorList>
    </citation>
    <scope>NUCLEOTIDE SEQUENCE</scope>
    <source>
        <strain evidence="14">K_DeepCast_150m_m2_040</strain>
    </source>
</reference>
<gene>
    <name evidence="14" type="ORF">FJY68_12245</name>
</gene>
<dbReference type="SUPFAM" id="SSF48557">
    <property type="entry name" value="L-aspartase-like"/>
    <property type="match status" value="1"/>
</dbReference>
<dbReference type="AlphaFoldDB" id="A0A938BSG4"/>
<keyword evidence="7 12" id="KW-0456">Lyase</keyword>
<dbReference type="PRINTS" id="PR00149">
    <property type="entry name" value="FUMRATELYASE"/>
</dbReference>
<dbReference type="GO" id="GO:0070626">
    <property type="term" value="F:(S)-2-(5-amino-1-(5-phospho-D-ribosyl)imidazole-4-carboxamido) succinate lyase (fumarate-forming) activity"/>
    <property type="evidence" value="ECO:0007669"/>
    <property type="project" value="TreeGrafter"/>
</dbReference>
<dbReference type="Gene3D" id="1.10.40.30">
    <property type="entry name" value="Fumarase/aspartase (C-terminal domain)"/>
    <property type="match status" value="1"/>
</dbReference>
<evidence type="ECO:0000256" key="12">
    <source>
        <dbReference type="RuleBase" id="RU361172"/>
    </source>
</evidence>
<dbReference type="SMART" id="SM00998">
    <property type="entry name" value="ADSL_C"/>
    <property type="match status" value="1"/>
</dbReference>
<dbReference type="PANTHER" id="PTHR43172">
    <property type="entry name" value="ADENYLOSUCCINATE LYASE"/>
    <property type="match status" value="1"/>
</dbReference>
<proteinExistence type="inferred from homology"/>